<accession>A0A3A4F2E1</accession>
<dbReference type="Proteomes" id="UP000266615">
    <property type="component" value="Unassembled WGS sequence"/>
</dbReference>
<keyword evidence="1" id="KW-1133">Transmembrane helix</keyword>
<organism evidence="3 4">
    <name type="scientific">Nesterenkonia natronophila</name>
    <dbReference type="NCBI Taxonomy" id="2174932"/>
    <lineage>
        <taxon>Bacteria</taxon>
        <taxon>Bacillati</taxon>
        <taxon>Actinomycetota</taxon>
        <taxon>Actinomycetes</taxon>
        <taxon>Micrococcales</taxon>
        <taxon>Micrococcaceae</taxon>
        <taxon>Nesterenkonia</taxon>
    </lineage>
</organism>
<keyword evidence="4" id="KW-1185">Reference proteome</keyword>
<dbReference type="AlphaFoldDB" id="A0A3A4F2E1"/>
<evidence type="ECO:0000313" key="3">
    <source>
        <dbReference type="EMBL" id="RJN32462.1"/>
    </source>
</evidence>
<evidence type="ECO:0000259" key="2">
    <source>
        <dbReference type="Pfam" id="PF07811"/>
    </source>
</evidence>
<keyword evidence="1" id="KW-0812">Transmembrane</keyword>
<keyword evidence="1" id="KW-0472">Membrane</keyword>
<dbReference type="OrthoDB" id="5190946at2"/>
<evidence type="ECO:0000256" key="1">
    <source>
        <dbReference type="SAM" id="Phobius"/>
    </source>
</evidence>
<reference evidence="3 4" key="1">
    <citation type="submission" date="2018-09" db="EMBL/GenBank/DDBJ databases">
        <title>Nesterenkonia natronophila sp. nov., an alkaliphilic actinobacteriume isolated from a soda lake, and emended description of the genus Nesterenkonia.</title>
        <authorList>
            <person name="Menes R.J."/>
            <person name="Iriarte A."/>
        </authorList>
    </citation>
    <scope>NUCLEOTIDE SEQUENCE [LARGE SCALE GENOMIC DNA]</scope>
    <source>
        <strain evidence="3 4">M8</strain>
    </source>
</reference>
<dbReference type="EMBL" id="QYZP01000001">
    <property type="protein sequence ID" value="RJN32462.1"/>
    <property type="molecule type" value="Genomic_DNA"/>
</dbReference>
<proteinExistence type="predicted"/>
<sequence>MKTHRRDRGASAVEFALVAPIVVLLLLGIIAFGHAFHVQSVLSNAARDGVRVMALSDAPADARQTAIESASPSANVAASQITVTPASCAAAGTSGPGTATVTITYPLNLLGLGTPVNLTGKGTMRCNG</sequence>
<feature type="transmembrane region" description="Helical" evidence="1">
    <location>
        <begin position="12"/>
        <end position="36"/>
    </location>
</feature>
<feature type="domain" description="TadE-like" evidence="2">
    <location>
        <begin position="9"/>
        <end position="51"/>
    </location>
</feature>
<dbReference type="RefSeq" id="WP_119901508.1">
    <property type="nucleotide sequence ID" value="NZ_QYZP01000001.1"/>
</dbReference>
<dbReference type="Pfam" id="PF07811">
    <property type="entry name" value="TadE"/>
    <property type="match status" value="1"/>
</dbReference>
<name>A0A3A4F2E1_9MICC</name>
<dbReference type="InterPro" id="IPR012495">
    <property type="entry name" value="TadE-like_dom"/>
</dbReference>
<comment type="caution">
    <text evidence="3">The sequence shown here is derived from an EMBL/GenBank/DDBJ whole genome shotgun (WGS) entry which is preliminary data.</text>
</comment>
<protein>
    <submittedName>
        <fullName evidence="3">Pilus assembly protein</fullName>
    </submittedName>
</protein>
<gene>
    <name evidence="3" type="ORF">D3250_01005</name>
</gene>
<evidence type="ECO:0000313" key="4">
    <source>
        <dbReference type="Proteomes" id="UP000266615"/>
    </source>
</evidence>